<dbReference type="EMBL" id="JAMPLM010000035">
    <property type="protein sequence ID" value="MEP1061500.1"/>
    <property type="molecule type" value="Genomic_DNA"/>
</dbReference>
<reference evidence="1 2" key="1">
    <citation type="submission" date="2022-04" db="EMBL/GenBank/DDBJ databases">
        <title>Positive selection, recombination, and allopatry shape intraspecific diversity of widespread and dominant cyanobacteria.</title>
        <authorList>
            <person name="Wei J."/>
            <person name="Shu W."/>
            <person name="Hu C."/>
        </authorList>
    </citation>
    <scope>NUCLEOTIDE SEQUENCE [LARGE SCALE GENOMIC DNA]</scope>
    <source>
        <strain evidence="1 2">AS-A4</strain>
    </source>
</reference>
<accession>A0ABV0KT34</accession>
<protein>
    <submittedName>
        <fullName evidence="1">Uncharacterized protein</fullName>
    </submittedName>
</protein>
<dbReference type="Proteomes" id="UP001476950">
    <property type="component" value="Unassembled WGS sequence"/>
</dbReference>
<sequence>MVTTLTPPTLMHQTECISSKVALEVALTQFIHGALRATATGQYSGDTAIVLLDPSGKVELKRSFVSVVKLVARKILIW</sequence>
<keyword evidence="2" id="KW-1185">Reference proteome</keyword>
<evidence type="ECO:0000313" key="2">
    <source>
        <dbReference type="Proteomes" id="UP001476950"/>
    </source>
</evidence>
<organism evidence="1 2">
    <name type="scientific">Stenomitos frigidus AS-A4</name>
    <dbReference type="NCBI Taxonomy" id="2933935"/>
    <lineage>
        <taxon>Bacteria</taxon>
        <taxon>Bacillati</taxon>
        <taxon>Cyanobacteriota</taxon>
        <taxon>Cyanophyceae</taxon>
        <taxon>Leptolyngbyales</taxon>
        <taxon>Leptolyngbyaceae</taxon>
        <taxon>Stenomitos</taxon>
    </lineage>
</organism>
<comment type="caution">
    <text evidence="1">The sequence shown here is derived from an EMBL/GenBank/DDBJ whole genome shotgun (WGS) entry which is preliminary data.</text>
</comment>
<name>A0ABV0KT34_9CYAN</name>
<gene>
    <name evidence="1" type="ORF">NDI38_24020</name>
</gene>
<evidence type="ECO:0000313" key="1">
    <source>
        <dbReference type="EMBL" id="MEP1061500.1"/>
    </source>
</evidence>
<dbReference type="RefSeq" id="WP_190446320.1">
    <property type="nucleotide sequence ID" value="NZ_JAMPLM010000035.1"/>
</dbReference>
<proteinExistence type="predicted"/>